<dbReference type="Proteomes" id="UP000396862">
    <property type="component" value="Unassembled WGS sequence"/>
</dbReference>
<gene>
    <name evidence="1" type="ORF">JCM18694_32220</name>
</gene>
<evidence type="ECO:0000313" key="1">
    <source>
        <dbReference type="EMBL" id="GET22976.1"/>
    </source>
</evidence>
<comment type="caution">
    <text evidence="1">The sequence shown here is derived from an EMBL/GenBank/DDBJ whole genome shotgun (WGS) entry which is preliminary data.</text>
</comment>
<proteinExistence type="predicted"/>
<protein>
    <submittedName>
        <fullName evidence="1">Uncharacterized protein</fullName>
    </submittedName>
</protein>
<reference evidence="1 2" key="1">
    <citation type="submission" date="2019-10" db="EMBL/GenBank/DDBJ databases">
        <title>Prolixibacter strains distinguished by the presence of nitrate reductase genes were adept at nitrate-dependent anaerobic corrosion of metallic iron and carbon steel.</title>
        <authorList>
            <person name="Iino T."/>
            <person name="Shono N."/>
            <person name="Ito K."/>
            <person name="Nakamura R."/>
            <person name="Sueoka K."/>
            <person name="Harayama S."/>
            <person name="Ohkuma M."/>
        </authorList>
    </citation>
    <scope>NUCLEOTIDE SEQUENCE [LARGE SCALE GENOMIC DNA]</scope>
    <source>
        <strain evidence="1 2">MIC1-1</strain>
    </source>
</reference>
<name>A0ABQ0ZNG0_9BACT</name>
<dbReference type="RefSeq" id="WP_106542505.1">
    <property type="nucleotide sequence ID" value="NZ_BLAU01000001.1"/>
</dbReference>
<evidence type="ECO:0000313" key="2">
    <source>
        <dbReference type="Proteomes" id="UP000396862"/>
    </source>
</evidence>
<accession>A0ABQ0ZNG0</accession>
<keyword evidence="2" id="KW-1185">Reference proteome</keyword>
<organism evidence="1 2">
    <name type="scientific">Prolixibacter denitrificans</name>
    <dbReference type="NCBI Taxonomy" id="1541063"/>
    <lineage>
        <taxon>Bacteria</taxon>
        <taxon>Pseudomonadati</taxon>
        <taxon>Bacteroidota</taxon>
        <taxon>Bacteroidia</taxon>
        <taxon>Marinilabiliales</taxon>
        <taxon>Prolixibacteraceae</taxon>
        <taxon>Prolixibacter</taxon>
    </lineage>
</organism>
<dbReference type="EMBL" id="BLAU01000001">
    <property type="protein sequence ID" value="GET22976.1"/>
    <property type="molecule type" value="Genomic_DNA"/>
</dbReference>
<sequence>MGWTTPIRNFHCKIPILWGTHGTDDEKEKLDNIIKAVNERFYAGWEEAPEEARVKFSLPAYHTV</sequence>